<dbReference type="PANTHER" id="PTHR12001:SF71">
    <property type="entry name" value="(2E,6E)-FARNESYL DIPHOSPHATE SYNTHASE"/>
    <property type="match status" value="1"/>
</dbReference>
<keyword evidence="2" id="KW-0460">Magnesium</keyword>
<evidence type="ECO:0000256" key="3">
    <source>
        <dbReference type="RuleBase" id="RU004466"/>
    </source>
</evidence>
<evidence type="ECO:0000313" key="4">
    <source>
        <dbReference type="EMBL" id="MBC6471290.1"/>
    </source>
</evidence>
<dbReference type="PROSITE" id="PS00723">
    <property type="entry name" value="POLYPRENYL_SYNTHASE_1"/>
    <property type="match status" value="1"/>
</dbReference>
<dbReference type="SUPFAM" id="SSF48576">
    <property type="entry name" value="Terpenoid synthases"/>
    <property type="match status" value="1"/>
</dbReference>
<gene>
    <name evidence="4" type="ORF">HKK74_38275</name>
</gene>
<dbReference type="SFLD" id="SFLDG01017">
    <property type="entry name" value="Polyprenyl_Transferase_Like"/>
    <property type="match status" value="1"/>
</dbReference>
<sequence length="341" mass="36372">MATTEETAKGRSTREVLTWSRTTIDPTLRAVISDLPAAMQHMIGYHFGWWDERGRPLEGHGGKAIRPALTLLAAEAVGGDPVTAVPAAVAVELVHNFSLLHDDVMDADATRRHRPTTWRVFGNNAAILAGDTLLTLAFGVLGRSTVSVHRLHAAVQDLLGGQSADMAFERRADVALSECRNMATAKTGALLSCSCALGAALGGGGSAQIEHLGRFGEQMGLAFQFVDDLLGIWGDPAVTGKPVYSDLRNRKKSLPVVAALTSGTAAGDELGRLYHREQPFCDSDLIHAAELIDLAGGRAWSRAEADRLLAEALKHLQSAGLSVRPAAELEALARLITQRDH</sequence>
<dbReference type="NCBIfam" id="NF041169">
    <property type="entry name" value="f2_encap_cargo4"/>
    <property type="match status" value="1"/>
</dbReference>
<protein>
    <submittedName>
        <fullName evidence="4">Polyprenyl synthetase family protein</fullName>
    </submittedName>
</protein>
<dbReference type="SFLD" id="SFLDS00005">
    <property type="entry name" value="Isoprenoid_Synthase_Type_I"/>
    <property type="match status" value="1"/>
</dbReference>
<dbReference type="Gene3D" id="1.10.600.10">
    <property type="entry name" value="Farnesyl Diphosphate Synthase"/>
    <property type="match status" value="1"/>
</dbReference>
<dbReference type="Proteomes" id="UP000805614">
    <property type="component" value="Unassembled WGS sequence"/>
</dbReference>
<dbReference type="PANTHER" id="PTHR12001">
    <property type="entry name" value="GERANYLGERANYL PYROPHOSPHATE SYNTHASE"/>
    <property type="match status" value="1"/>
</dbReference>
<keyword evidence="1" id="KW-0479">Metal-binding</keyword>
<evidence type="ECO:0000313" key="5">
    <source>
        <dbReference type="Proteomes" id="UP000805614"/>
    </source>
</evidence>
<comment type="caution">
    <text evidence="4">The sequence shown here is derived from an EMBL/GenBank/DDBJ whole genome shotgun (WGS) entry which is preliminary data.</text>
</comment>
<organism evidence="4 5">
    <name type="scientific">Actinomadura alba</name>
    <dbReference type="NCBI Taxonomy" id="406431"/>
    <lineage>
        <taxon>Bacteria</taxon>
        <taxon>Bacillati</taxon>
        <taxon>Actinomycetota</taxon>
        <taxon>Actinomycetes</taxon>
        <taxon>Streptosporangiales</taxon>
        <taxon>Thermomonosporaceae</taxon>
        <taxon>Actinomadura</taxon>
    </lineage>
</organism>
<dbReference type="EMBL" id="JABVEC010000066">
    <property type="protein sequence ID" value="MBC6471290.1"/>
    <property type="molecule type" value="Genomic_DNA"/>
</dbReference>
<name>A0ABR7M2E9_9ACTN</name>
<evidence type="ECO:0000256" key="2">
    <source>
        <dbReference type="ARBA" id="ARBA00022842"/>
    </source>
</evidence>
<dbReference type="Pfam" id="PF00348">
    <property type="entry name" value="polyprenyl_synt"/>
    <property type="match status" value="1"/>
</dbReference>
<proteinExistence type="inferred from homology"/>
<dbReference type="InterPro" id="IPR008949">
    <property type="entry name" value="Isoprenoid_synthase_dom_sf"/>
</dbReference>
<evidence type="ECO:0000256" key="1">
    <source>
        <dbReference type="ARBA" id="ARBA00022723"/>
    </source>
</evidence>
<dbReference type="CDD" id="cd00685">
    <property type="entry name" value="Trans_IPPS_HT"/>
    <property type="match status" value="1"/>
</dbReference>
<keyword evidence="5" id="KW-1185">Reference proteome</keyword>
<dbReference type="InterPro" id="IPR033749">
    <property type="entry name" value="Polyprenyl_synt_CS"/>
</dbReference>
<keyword evidence="3" id="KW-0808">Transferase</keyword>
<dbReference type="RefSeq" id="WP_187248328.1">
    <property type="nucleotide sequence ID" value="NZ_BAAAOK010000009.1"/>
</dbReference>
<accession>A0ABR7M2E9</accession>
<reference evidence="4 5" key="1">
    <citation type="submission" date="2020-06" db="EMBL/GenBank/DDBJ databases">
        <title>Actinomadura xiongansis sp. nov., isolated from soil of Baiyangdian.</title>
        <authorList>
            <person name="Zhang X."/>
        </authorList>
    </citation>
    <scope>NUCLEOTIDE SEQUENCE [LARGE SCALE GENOMIC DNA]</scope>
    <source>
        <strain evidence="4 5">HBUM206468</strain>
    </source>
</reference>
<comment type="similarity">
    <text evidence="3">Belongs to the FPP/GGPP synthase family.</text>
</comment>
<dbReference type="InterPro" id="IPR000092">
    <property type="entry name" value="Polyprenyl_synt"/>
</dbReference>